<comment type="subcellular location">
    <subcellularLocation>
        <location evidence="1">Nucleus</location>
    </subcellularLocation>
</comment>
<evidence type="ECO:0008006" key="6">
    <source>
        <dbReference type="Google" id="ProtNLM"/>
    </source>
</evidence>
<name>J7R377_HUIN7</name>
<dbReference type="PANTHER" id="PTHR10252">
    <property type="entry name" value="HISTONE-LIKE TRANSCRIPTION FACTOR CCAAT-RELATED"/>
    <property type="match status" value="1"/>
</dbReference>
<dbReference type="STRING" id="1071383.J7R377"/>
<dbReference type="KEGG" id="kng:KNAG_0C01710"/>
<evidence type="ECO:0000313" key="5">
    <source>
        <dbReference type="Proteomes" id="UP000006310"/>
    </source>
</evidence>
<reference evidence="4 5" key="1">
    <citation type="journal article" date="2011" name="Proc. Natl. Acad. Sci. U.S.A.">
        <title>Evolutionary erosion of yeast sex chromosomes by mating-type switching accidents.</title>
        <authorList>
            <person name="Gordon J.L."/>
            <person name="Armisen D."/>
            <person name="Proux-Wera E."/>
            <person name="Oheigeartaigh S.S."/>
            <person name="Byrne K.P."/>
            <person name="Wolfe K.H."/>
        </authorList>
    </citation>
    <scope>NUCLEOTIDE SEQUENCE [LARGE SCALE GENOMIC DNA]</scope>
    <source>
        <strain evidence="5">ATCC MYA-139 / BCRC 22969 / CBS 8797 / CCRC 22969 / KCTC 17520 / NBRC 10181 / NCYC 3082</strain>
    </source>
</reference>
<dbReference type="GO" id="GO:0008623">
    <property type="term" value="C:CHRAC"/>
    <property type="evidence" value="ECO:0007669"/>
    <property type="project" value="TreeGrafter"/>
</dbReference>
<dbReference type="EMBL" id="HE978316">
    <property type="protein sequence ID" value="CCK69285.1"/>
    <property type="molecule type" value="Genomic_DNA"/>
</dbReference>
<evidence type="ECO:0000256" key="2">
    <source>
        <dbReference type="ARBA" id="ARBA00023242"/>
    </source>
</evidence>
<dbReference type="HOGENOM" id="CLU_1283421_0_0_1"/>
<gene>
    <name evidence="4" type="primary">KNAG0C01710</name>
    <name evidence="4" type="ordered locus">KNAG_0C01710</name>
</gene>
<dbReference type="PANTHER" id="PTHR10252:SF54">
    <property type="entry name" value="CHROMATIN ACCESSIBILITY COMPLEX PROTEIN 1"/>
    <property type="match status" value="1"/>
</dbReference>
<dbReference type="OrthoDB" id="636685at2759"/>
<keyword evidence="5" id="KW-1185">Reference proteome</keyword>
<feature type="compositionally biased region" description="Acidic residues" evidence="3">
    <location>
        <begin position="142"/>
        <end position="184"/>
    </location>
</feature>
<evidence type="ECO:0000313" key="4">
    <source>
        <dbReference type="EMBL" id="CCK69285.1"/>
    </source>
</evidence>
<feature type="compositionally biased region" description="Acidic residues" evidence="3">
    <location>
        <begin position="197"/>
        <end position="206"/>
    </location>
</feature>
<dbReference type="SUPFAM" id="SSF47113">
    <property type="entry name" value="Histone-fold"/>
    <property type="match status" value="1"/>
</dbReference>
<dbReference type="Gene3D" id="1.10.20.10">
    <property type="entry name" value="Histone, subunit A"/>
    <property type="match status" value="1"/>
</dbReference>
<dbReference type="GeneID" id="34524965"/>
<dbReference type="AlphaFoldDB" id="J7R377"/>
<dbReference type="eggNOG" id="KOG1658">
    <property type="taxonomic scope" value="Eukaryota"/>
</dbReference>
<protein>
    <recommendedName>
        <fullName evidence="6">Transcription factor CBF/NF-Y/archaeal histone domain-containing protein</fullName>
    </recommendedName>
</protein>
<sequence>MSTSNGQDRDGSRRCVPRLPLSKVKRIAKADPEHTMLSSTAVVATAFATELFLGALVEDSLLMNHLRVQHSARGKAATAAAAAAAAGGAKQLRLGYRDVLECVQRKEQFQFLEDAIPKSGIAAGPLNTLARVDNRAVTNPDPDADPMDVDVPVDEQAEEVSDSDSADGNDLQDPEQDVDQDPEQEQERSRLWHRDEEVGETYDSGDESTPHGEIN</sequence>
<keyword evidence="2" id="KW-0539">Nucleus</keyword>
<feature type="region of interest" description="Disordered" evidence="3">
    <location>
        <begin position="136"/>
        <end position="215"/>
    </location>
</feature>
<reference evidence="5" key="2">
    <citation type="submission" date="2012-08" db="EMBL/GenBank/DDBJ databases">
        <title>Genome sequence of Kazachstania naganishii.</title>
        <authorList>
            <person name="Gordon J.L."/>
            <person name="Armisen D."/>
            <person name="Proux-Wera E."/>
            <person name="OhEigeartaigh S.S."/>
            <person name="Byrne K.P."/>
            <person name="Wolfe K.H."/>
        </authorList>
    </citation>
    <scope>NUCLEOTIDE SEQUENCE [LARGE SCALE GENOMIC DNA]</scope>
    <source>
        <strain evidence="5">ATCC MYA-139 / BCRC 22969 / CBS 8797 / CCRC 22969 / KCTC 17520 / NBRC 10181 / NCYC 3082</strain>
    </source>
</reference>
<feature type="compositionally biased region" description="Basic and acidic residues" evidence="3">
    <location>
        <begin position="185"/>
        <end position="196"/>
    </location>
</feature>
<dbReference type="CDD" id="cd22929">
    <property type="entry name" value="HFD_POLE4-like"/>
    <property type="match status" value="1"/>
</dbReference>
<dbReference type="RefSeq" id="XP_022463531.1">
    <property type="nucleotide sequence ID" value="XM_022606879.1"/>
</dbReference>
<dbReference type="InterPro" id="IPR050568">
    <property type="entry name" value="Transcr_DNA_Rep_Reg"/>
</dbReference>
<evidence type="ECO:0000256" key="1">
    <source>
        <dbReference type="ARBA" id="ARBA00004123"/>
    </source>
</evidence>
<dbReference type="Proteomes" id="UP000006310">
    <property type="component" value="Chromosome 3"/>
</dbReference>
<dbReference type="InterPro" id="IPR009072">
    <property type="entry name" value="Histone-fold"/>
</dbReference>
<organism evidence="4 5">
    <name type="scientific">Huiozyma naganishii (strain ATCC MYA-139 / BCRC 22969 / CBS 8797 / KCTC 17520 / NBRC 10181 / NCYC 3082 / Yp74L-3)</name>
    <name type="common">Yeast</name>
    <name type="synonym">Kazachstania naganishii</name>
    <dbReference type="NCBI Taxonomy" id="1071383"/>
    <lineage>
        <taxon>Eukaryota</taxon>
        <taxon>Fungi</taxon>
        <taxon>Dikarya</taxon>
        <taxon>Ascomycota</taxon>
        <taxon>Saccharomycotina</taxon>
        <taxon>Saccharomycetes</taxon>
        <taxon>Saccharomycetales</taxon>
        <taxon>Saccharomycetaceae</taxon>
        <taxon>Huiozyma</taxon>
    </lineage>
</organism>
<dbReference type="GO" id="GO:0006261">
    <property type="term" value="P:DNA-templated DNA replication"/>
    <property type="evidence" value="ECO:0007669"/>
    <property type="project" value="TreeGrafter"/>
</dbReference>
<dbReference type="GO" id="GO:0046982">
    <property type="term" value="F:protein heterodimerization activity"/>
    <property type="evidence" value="ECO:0007669"/>
    <property type="project" value="InterPro"/>
</dbReference>
<proteinExistence type="predicted"/>
<accession>J7R377</accession>
<evidence type="ECO:0000256" key="3">
    <source>
        <dbReference type="SAM" id="MobiDB-lite"/>
    </source>
</evidence>